<evidence type="ECO:0000313" key="2">
    <source>
        <dbReference type="EMBL" id="QLC51175.1"/>
    </source>
</evidence>
<dbReference type="InterPro" id="IPR051888">
    <property type="entry name" value="UPF0148_domain"/>
</dbReference>
<dbReference type="InterPro" id="IPR009563">
    <property type="entry name" value="SSSCA1"/>
</dbReference>
<name>A0A7D5EAT5_9EURY</name>
<evidence type="ECO:0000256" key="1">
    <source>
        <dbReference type="SAM" id="MobiDB-lite"/>
    </source>
</evidence>
<dbReference type="KEGG" id="mzi:HWN40_01565"/>
<feature type="region of interest" description="Disordered" evidence="1">
    <location>
        <begin position="86"/>
        <end position="120"/>
    </location>
</feature>
<dbReference type="EMBL" id="CP058215">
    <property type="protein sequence ID" value="QLC51175.1"/>
    <property type="molecule type" value="Genomic_DNA"/>
</dbReference>
<dbReference type="Pfam" id="PF06677">
    <property type="entry name" value="Auto_anti-p27"/>
    <property type="match status" value="1"/>
</dbReference>
<dbReference type="PANTHER" id="PTHR16537">
    <property type="entry name" value="SJOEGREN SYNDROME/SCLERODERMA AUTOANTIGEN 1"/>
    <property type="match status" value="1"/>
</dbReference>
<dbReference type="PANTHER" id="PTHR16537:SF1">
    <property type="entry name" value="PROTEIN ZNRD2"/>
    <property type="match status" value="1"/>
</dbReference>
<organism evidence="2 3">
    <name type="scientific">Methanolobus zinderi</name>
    <dbReference type="NCBI Taxonomy" id="536044"/>
    <lineage>
        <taxon>Archaea</taxon>
        <taxon>Methanobacteriati</taxon>
        <taxon>Methanobacteriota</taxon>
        <taxon>Stenosarchaea group</taxon>
        <taxon>Methanomicrobia</taxon>
        <taxon>Methanosarcinales</taxon>
        <taxon>Methanosarcinaceae</taxon>
        <taxon>Methanolobus</taxon>
    </lineage>
</organism>
<proteinExistence type="predicted"/>
<reference evidence="2 3" key="1">
    <citation type="submission" date="2020-06" db="EMBL/GenBank/DDBJ databases">
        <title>Methanolobus halotolerans sp. nov., isolated from a saline lake Tus in Siberia.</title>
        <authorList>
            <person name="Shen Y."/>
            <person name="Chen S.-C."/>
            <person name="Lai M.-C."/>
            <person name="Huang H.-H."/>
            <person name="Chiu H.-H."/>
            <person name="Tang S.-L."/>
            <person name="Rogozin D.Y."/>
            <person name="Degermendzhy A.G."/>
        </authorList>
    </citation>
    <scope>NUCLEOTIDE SEQUENCE [LARGE SCALE GENOMIC DNA]</scope>
    <source>
        <strain evidence="2 3">DSM 21339</strain>
    </source>
</reference>
<accession>A0A7D5EAT5</accession>
<keyword evidence="3" id="KW-1185">Reference proteome</keyword>
<evidence type="ECO:0000313" key="3">
    <source>
        <dbReference type="Proteomes" id="UP000509594"/>
    </source>
</evidence>
<gene>
    <name evidence="2" type="ORF">HWN40_01565</name>
</gene>
<dbReference type="Proteomes" id="UP000509594">
    <property type="component" value="Chromosome"/>
</dbReference>
<sequence>MVKKISRMLEIGGTMLAQHCDVCGAPMFRYQGKIMCPVCDSVADPRAKMQQKMENEAIPVNEAAPVTAEVSSAGSEMDGIRVQATMEDTVKTNVQPQRTEPKITEKESDEYSAGKSVSPSATELESLLMQKMISLANSMNSEDDVRKVSDQMDMIERCLSIIDKMKKTL</sequence>
<dbReference type="AlphaFoldDB" id="A0A7D5EAT5"/>
<protein>
    <submittedName>
        <fullName evidence="2">Uncharacterized protein</fullName>
    </submittedName>
</protein>